<evidence type="ECO:0000313" key="2">
    <source>
        <dbReference type="EMBL" id="KAK0167695.1"/>
    </source>
</evidence>
<evidence type="ECO:0000256" key="1">
    <source>
        <dbReference type="SAM" id="MobiDB-lite"/>
    </source>
</evidence>
<accession>A0AA39KN71</accession>
<reference evidence="2" key="2">
    <citation type="submission" date="2023-03" db="EMBL/GenBank/DDBJ databases">
        <authorList>
            <person name="Inwood S.N."/>
            <person name="Skelly J.G."/>
            <person name="Guhlin J."/>
            <person name="Harrop T.W.R."/>
            <person name="Goldson S.G."/>
            <person name="Dearden P.K."/>
        </authorList>
    </citation>
    <scope>NUCLEOTIDE SEQUENCE</scope>
    <source>
        <strain evidence="2">Irish</strain>
        <tissue evidence="2">Whole body</tissue>
    </source>
</reference>
<dbReference type="EMBL" id="JAQQBS010001195">
    <property type="protein sequence ID" value="KAK0167695.1"/>
    <property type="molecule type" value="Genomic_DNA"/>
</dbReference>
<gene>
    <name evidence="2" type="ORF">PV328_012402</name>
</gene>
<evidence type="ECO:0000313" key="3">
    <source>
        <dbReference type="Proteomes" id="UP001168990"/>
    </source>
</evidence>
<keyword evidence="3" id="KW-1185">Reference proteome</keyword>
<proteinExistence type="predicted"/>
<organism evidence="2 3">
    <name type="scientific">Microctonus aethiopoides</name>
    <dbReference type="NCBI Taxonomy" id="144406"/>
    <lineage>
        <taxon>Eukaryota</taxon>
        <taxon>Metazoa</taxon>
        <taxon>Ecdysozoa</taxon>
        <taxon>Arthropoda</taxon>
        <taxon>Hexapoda</taxon>
        <taxon>Insecta</taxon>
        <taxon>Pterygota</taxon>
        <taxon>Neoptera</taxon>
        <taxon>Endopterygota</taxon>
        <taxon>Hymenoptera</taxon>
        <taxon>Apocrita</taxon>
        <taxon>Ichneumonoidea</taxon>
        <taxon>Braconidae</taxon>
        <taxon>Euphorinae</taxon>
        <taxon>Microctonus</taxon>
    </lineage>
</organism>
<protein>
    <submittedName>
        <fullName evidence="2">Uncharacterized protein</fullName>
    </submittedName>
</protein>
<comment type="caution">
    <text evidence="2">The sequence shown here is derived from an EMBL/GenBank/DDBJ whole genome shotgun (WGS) entry which is preliminary data.</text>
</comment>
<name>A0AA39KN71_9HYME</name>
<dbReference type="AlphaFoldDB" id="A0AA39KN71"/>
<reference evidence="2" key="1">
    <citation type="journal article" date="2023" name="bioRxiv">
        <title>Scaffold-level genome assemblies of two parasitoid biocontrol wasps reveal the parthenogenesis mechanism and an associated novel virus.</title>
        <authorList>
            <person name="Inwood S."/>
            <person name="Skelly J."/>
            <person name="Guhlin J."/>
            <person name="Harrop T."/>
            <person name="Goldson S."/>
            <person name="Dearden P."/>
        </authorList>
    </citation>
    <scope>NUCLEOTIDE SEQUENCE</scope>
    <source>
        <strain evidence="2">Irish</strain>
        <tissue evidence="2">Whole body</tissue>
    </source>
</reference>
<dbReference type="Proteomes" id="UP001168990">
    <property type="component" value="Unassembled WGS sequence"/>
</dbReference>
<sequence length="193" mass="22530">MATYSVVFWNDTSAVIPDDWIDLKTKLFRWPDSKNPVSQIVKALPPNDSFHTFQYQRVVDSYDKARNVEIDSQNISINDDEGFFSLQEKKTQNLIERNARIIYKPERYCTTSSDDEAKQTKTICRKRRRIQSLSSSEENEEIYPKMDLPPVPTNYLSKEEQELPKVFKSSALSEDLENRNHGFPLNVSKDSRQ</sequence>
<feature type="region of interest" description="Disordered" evidence="1">
    <location>
        <begin position="129"/>
        <end position="162"/>
    </location>
</feature>